<dbReference type="GO" id="GO:0016787">
    <property type="term" value="F:hydrolase activity"/>
    <property type="evidence" value="ECO:0007669"/>
    <property type="project" value="UniProtKB-KW"/>
</dbReference>
<keyword evidence="4" id="KW-1185">Reference proteome</keyword>
<dbReference type="InterPro" id="IPR050228">
    <property type="entry name" value="Carboxylesterase_BioH"/>
</dbReference>
<reference evidence="3 4" key="1">
    <citation type="submission" date="2021-10" db="EMBL/GenBank/DDBJ databases">
        <title>Alishewanella koreense sp. nov. isolated from seawater of southwestern coast in South Korea and the proposal for the reclassification of Rheinheimera perlucida and Rheinheimera tuosuensis as Arsukibacterium perlucida and Arsukibacterium tuosuensis.</title>
        <authorList>
            <person name="Kim K.H."/>
            <person name="Ruan W."/>
            <person name="Kim K.R."/>
            <person name="Baek J.H."/>
            <person name="Jeon C.O."/>
        </authorList>
    </citation>
    <scope>NUCLEOTIDE SEQUENCE [LARGE SCALE GENOMIC DNA]</scope>
    <source>
        <strain evidence="3 4">16-MA</strain>
    </source>
</reference>
<dbReference type="Pfam" id="PF12146">
    <property type="entry name" value="Hydrolase_4"/>
    <property type="match status" value="1"/>
</dbReference>
<dbReference type="SUPFAM" id="SSF53474">
    <property type="entry name" value="alpha/beta-Hydrolases"/>
    <property type="match status" value="1"/>
</dbReference>
<dbReference type="InterPro" id="IPR022742">
    <property type="entry name" value="Hydrolase_4"/>
</dbReference>
<evidence type="ECO:0000313" key="4">
    <source>
        <dbReference type="Proteomes" id="UP000633814"/>
    </source>
</evidence>
<organism evidence="3 4">
    <name type="scientific">Alishewanella maricola</name>
    <dbReference type="NCBI Taxonomy" id="2795740"/>
    <lineage>
        <taxon>Bacteria</taxon>
        <taxon>Pseudomonadati</taxon>
        <taxon>Pseudomonadota</taxon>
        <taxon>Gammaproteobacteria</taxon>
        <taxon>Alteromonadales</taxon>
        <taxon>Alteromonadaceae</taxon>
        <taxon>Alishewanella</taxon>
    </lineage>
</organism>
<comment type="caution">
    <text evidence="3">The sequence shown here is derived from an EMBL/GenBank/DDBJ whole genome shotgun (WGS) entry which is preliminary data.</text>
</comment>
<name>A0ABS8C6H8_9ALTE</name>
<dbReference type="EMBL" id="JAEINI020000011">
    <property type="protein sequence ID" value="MCB5227906.1"/>
    <property type="molecule type" value="Genomic_DNA"/>
</dbReference>
<dbReference type="PROSITE" id="PS51257">
    <property type="entry name" value="PROKAR_LIPOPROTEIN"/>
    <property type="match status" value="1"/>
</dbReference>
<evidence type="ECO:0000313" key="3">
    <source>
        <dbReference type="EMBL" id="MCB5227906.1"/>
    </source>
</evidence>
<dbReference type="Gene3D" id="3.40.50.1820">
    <property type="entry name" value="alpha/beta hydrolase"/>
    <property type="match status" value="1"/>
</dbReference>
<protein>
    <submittedName>
        <fullName evidence="3">Alpha/beta hydrolase</fullName>
    </submittedName>
</protein>
<dbReference type="PANTHER" id="PTHR43194:SF2">
    <property type="entry name" value="PEROXISOMAL MEMBRANE PROTEIN LPX1"/>
    <property type="match status" value="1"/>
</dbReference>
<dbReference type="RefSeq" id="WP_226751969.1">
    <property type="nucleotide sequence ID" value="NZ_JAEINI020000011.1"/>
</dbReference>
<evidence type="ECO:0000259" key="2">
    <source>
        <dbReference type="Pfam" id="PF12146"/>
    </source>
</evidence>
<keyword evidence="1" id="KW-0732">Signal</keyword>
<accession>A0ABS8C6H8</accession>
<keyword evidence="3" id="KW-0378">Hydrolase</keyword>
<gene>
    <name evidence="3" type="ORF">JAO78_013895</name>
</gene>
<feature type="chain" id="PRO_5045679485" evidence="1">
    <location>
        <begin position="27"/>
        <end position="328"/>
    </location>
</feature>
<feature type="signal peptide" evidence="1">
    <location>
        <begin position="1"/>
        <end position="26"/>
    </location>
</feature>
<sequence>MLKAHITPYAKMALLLLGLSSLVGCAQVLAQRIHQSKSYAAPAIKPEVLQRLNPKLQQICVGSELCMRYWQIQPAAEPAERLKFSMNAEVNAAKSVLALEINRADLIPRQGTVLLLHGYRGSKEWLALSALYFQYLGFEVLVPDLLGHGESDGDVAFGVADAEFLQQLTAKRISDGPLLIVANSMGALSAAHLLASKQEVAGVMLQAPMQSFDMALQGYVAMSERWYRKAFSEQQLVEAAELALAKAGVSVAQTDLQHYKAHFTMPTLILTADNDLIAPYQFYAGWQEPQFYVKRVADRHHALMSVISQQEHEWVQQWLALIPATQLR</sequence>
<dbReference type="PANTHER" id="PTHR43194">
    <property type="entry name" value="HYDROLASE ALPHA/BETA FOLD FAMILY"/>
    <property type="match status" value="1"/>
</dbReference>
<feature type="domain" description="Serine aminopeptidase S33" evidence="2">
    <location>
        <begin position="109"/>
        <end position="235"/>
    </location>
</feature>
<dbReference type="InterPro" id="IPR029058">
    <property type="entry name" value="AB_hydrolase_fold"/>
</dbReference>
<dbReference type="Proteomes" id="UP000633814">
    <property type="component" value="Unassembled WGS sequence"/>
</dbReference>
<evidence type="ECO:0000256" key="1">
    <source>
        <dbReference type="SAM" id="SignalP"/>
    </source>
</evidence>
<proteinExistence type="predicted"/>